<gene>
    <name evidence="1" type="ORF">B0A48_03774</name>
</gene>
<dbReference type="AlphaFoldDB" id="A0A1V8TGG8"/>
<dbReference type="EMBL" id="NAJO01000008">
    <property type="protein sequence ID" value="OQO10477.1"/>
    <property type="molecule type" value="Genomic_DNA"/>
</dbReference>
<dbReference type="InParanoid" id="A0A1V8TGG8"/>
<evidence type="ECO:0000313" key="2">
    <source>
        <dbReference type="Proteomes" id="UP000192596"/>
    </source>
</evidence>
<dbReference type="Proteomes" id="UP000192596">
    <property type="component" value="Unassembled WGS sequence"/>
</dbReference>
<organism evidence="1 2">
    <name type="scientific">Cryoendolithus antarcticus</name>
    <dbReference type="NCBI Taxonomy" id="1507870"/>
    <lineage>
        <taxon>Eukaryota</taxon>
        <taxon>Fungi</taxon>
        <taxon>Dikarya</taxon>
        <taxon>Ascomycota</taxon>
        <taxon>Pezizomycotina</taxon>
        <taxon>Dothideomycetes</taxon>
        <taxon>Dothideomycetidae</taxon>
        <taxon>Cladosporiales</taxon>
        <taxon>Cladosporiaceae</taxon>
        <taxon>Cryoendolithus</taxon>
    </lineage>
</organism>
<keyword evidence="2" id="KW-1185">Reference proteome</keyword>
<comment type="caution">
    <text evidence="1">The sequence shown here is derived from an EMBL/GenBank/DDBJ whole genome shotgun (WGS) entry which is preliminary data.</text>
</comment>
<dbReference type="OrthoDB" id="3642267at2759"/>
<accession>A0A1V8TGG8</accession>
<evidence type="ECO:0008006" key="3">
    <source>
        <dbReference type="Google" id="ProtNLM"/>
    </source>
</evidence>
<protein>
    <recommendedName>
        <fullName evidence="3">F-box domain-containing protein</fullName>
    </recommendedName>
</protein>
<reference evidence="2" key="1">
    <citation type="submission" date="2017-03" db="EMBL/GenBank/DDBJ databases">
        <title>Genomes of endolithic fungi from Antarctica.</title>
        <authorList>
            <person name="Coleine C."/>
            <person name="Masonjones S."/>
            <person name="Stajich J.E."/>
        </authorList>
    </citation>
    <scope>NUCLEOTIDE SEQUENCE [LARGE SCALE GENOMIC DNA]</scope>
    <source>
        <strain evidence="2">CCFEE 5527</strain>
    </source>
</reference>
<sequence>MAVQAVLALPELLEQILINIDMDTLLFAQRVNRTFDATIQSSRTLQETLFFRLKPASTRIGPLVMNPWLTKPRWFYSAPRTDTEGWRLSLNPFTLAAESSARKMHLSSHAGTMRCGILQGMRAHHRPWTPTTEVWLAERPAKGPRYDIDSRGETLGEFGDKTLEEERREYFGFLGFDSEETVWHANDDSWRIQD</sequence>
<proteinExistence type="predicted"/>
<evidence type="ECO:0000313" key="1">
    <source>
        <dbReference type="EMBL" id="OQO10477.1"/>
    </source>
</evidence>
<name>A0A1V8TGG8_9PEZI</name>